<comment type="similarity">
    <text evidence="1">Belongs to the PPP phosphatase family.</text>
</comment>
<evidence type="ECO:0000313" key="3">
    <source>
        <dbReference type="EMBL" id="CAJ0566545.1"/>
    </source>
</evidence>
<dbReference type="InterPro" id="IPR006186">
    <property type="entry name" value="Ser/Thr-sp_prot-phosphatase"/>
</dbReference>
<evidence type="ECO:0000256" key="1">
    <source>
        <dbReference type="RuleBase" id="RU004273"/>
    </source>
</evidence>
<proteinExistence type="inferred from homology"/>
<keyword evidence="4" id="KW-1185">Reference proteome</keyword>
<reference evidence="3" key="1">
    <citation type="submission" date="2023-06" db="EMBL/GenBank/DDBJ databases">
        <authorList>
            <person name="Delattre M."/>
        </authorList>
    </citation>
    <scope>NUCLEOTIDE SEQUENCE</scope>
    <source>
        <strain evidence="3">AF72</strain>
    </source>
</reference>
<name>A0AA36FTE5_9BILA</name>
<protein>
    <recommendedName>
        <fullName evidence="1">Serine/threonine-protein phosphatase</fullName>
        <ecNumber evidence="1">3.1.3.16</ecNumber>
    </recommendedName>
</protein>
<dbReference type="GO" id="GO:0005634">
    <property type="term" value="C:nucleus"/>
    <property type="evidence" value="ECO:0007669"/>
    <property type="project" value="TreeGrafter"/>
</dbReference>
<dbReference type="PROSITE" id="PS00125">
    <property type="entry name" value="SER_THR_PHOSPHATASE"/>
    <property type="match status" value="1"/>
</dbReference>
<dbReference type="PRINTS" id="PR00114">
    <property type="entry name" value="STPHPHTASE"/>
</dbReference>
<dbReference type="InterPro" id="IPR004843">
    <property type="entry name" value="Calcineurin-like_PHP"/>
</dbReference>
<dbReference type="EMBL" id="CATQJA010001267">
    <property type="protein sequence ID" value="CAJ0566545.1"/>
    <property type="molecule type" value="Genomic_DNA"/>
</dbReference>
<feature type="non-terminal residue" evidence="3">
    <location>
        <position position="1"/>
    </location>
</feature>
<dbReference type="InterPro" id="IPR029052">
    <property type="entry name" value="Metallo-depent_PP-like"/>
</dbReference>
<dbReference type="GO" id="GO:0004722">
    <property type="term" value="F:protein serine/threonine phosphatase activity"/>
    <property type="evidence" value="ECO:0007669"/>
    <property type="project" value="UniProtKB-EC"/>
</dbReference>
<comment type="caution">
    <text evidence="3">The sequence shown here is derived from an EMBL/GenBank/DDBJ whole genome shotgun (WGS) entry which is preliminary data.</text>
</comment>
<gene>
    <name evidence="3" type="ORF">MSPICULIGERA_LOCUS5143</name>
</gene>
<organism evidence="3 4">
    <name type="scientific">Mesorhabditis spiculigera</name>
    <dbReference type="NCBI Taxonomy" id="96644"/>
    <lineage>
        <taxon>Eukaryota</taxon>
        <taxon>Metazoa</taxon>
        <taxon>Ecdysozoa</taxon>
        <taxon>Nematoda</taxon>
        <taxon>Chromadorea</taxon>
        <taxon>Rhabditida</taxon>
        <taxon>Rhabditina</taxon>
        <taxon>Rhabditomorpha</taxon>
        <taxon>Rhabditoidea</taxon>
        <taxon>Rhabditidae</taxon>
        <taxon>Mesorhabditinae</taxon>
        <taxon>Mesorhabditis</taxon>
    </lineage>
</organism>
<dbReference type="AlphaFoldDB" id="A0AA36FTE5"/>
<dbReference type="SMART" id="SM00156">
    <property type="entry name" value="PP2Ac"/>
    <property type="match status" value="1"/>
</dbReference>
<accession>A0AA36FTE5</accession>
<dbReference type="PANTHER" id="PTHR11668:SF516">
    <property type="entry name" value="SERINE_THREONINE SPECIFIC PROTEIN PHOSPHATASES DOMAIN-CONTAINING PROTEIN"/>
    <property type="match status" value="1"/>
</dbReference>
<evidence type="ECO:0000313" key="4">
    <source>
        <dbReference type="Proteomes" id="UP001177023"/>
    </source>
</evidence>
<keyword evidence="1" id="KW-0378">Hydrolase</keyword>
<dbReference type="InterPro" id="IPR050341">
    <property type="entry name" value="PP1_catalytic_subunit"/>
</dbReference>
<dbReference type="Pfam" id="PF00149">
    <property type="entry name" value="Metallophos"/>
    <property type="match status" value="1"/>
</dbReference>
<dbReference type="EC" id="3.1.3.16" evidence="1"/>
<dbReference type="Gene3D" id="3.60.21.10">
    <property type="match status" value="1"/>
</dbReference>
<evidence type="ECO:0000259" key="2">
    <source>
        <dbReference type="PROSITE" id="PS00125"/>
    </source>
</evidence>
<comment type="catalytic activity">
    <reaction evidence="1">
        <text>O-phospho-L-threonyl-[protein] + H2O = L-threonyl-[protein] + phosphate</text>
        <dbReference type="Rhea" id="RHEA:47004"/>
        <dbReference type="Rhea" id="RHEA-COMP:11060"/>
        <dbReference type="Rhea" id="RHEA-COMP:11605"/>
        <dbReference type="ChEBI" id="CHEBI:15377"/>
        <dbReference type="ChEBI" id="CHEBI:30013"/>
        <dbReference type="ChEBI" id="CHEBI:43474"/>
        <dbReference type="ChEBI" id="CHEBI:61977"/>
        <dbReference type="EC" id="3.1.3.16"/>
    </reaction>
</comment>
<feature type="domain" description="Serine/threonine specific protein phosphatases" evidence="2">
    <location>
        <begin position="160"/>
        <end position="165"/>
    </location>
</feature>
<sequence>MAAVDGAIGTSQKQLDLDVKTALEVTVVEATPVTVDEAETDTSFLNSLIQRIMSAGLKQEPEAYIPVRRLTRLAVESFKSEPMMLRIPATEGPVHIFGDLHGQLRDLRMMINHIGMPGADGTGAHYLFLGDYVDRGLQGAETFLLLAAMRCRYPKSVFLLRGNHEDLNTAITYGLYDEVMERYGEQHGEYVWLHLISMFNWMPIAALIGTKVLAMHGGLSPNLASLEQINQIARPTLIPPYGLMCDLVWADPDALVADPRASWAMSSRGISFSFDERAVISFCHRTKVDLIVRAHQINTEMLQHGHKWFGQTGRLVTLFSAPNYLNMANSGGVLVVDANDHG</sequence>
<dbReference type="PANTHER" id="PTHR11668">
    <property type="entry name" value="SERINE/THREONINE PROTEIN PHOSPHATASE"/>
    <property type="match status" value="1"/>
</dbReference>
<dbReference type="Proteomes" id="UP001177023">
    <property type="component" value="Unassembled WGS sequence"/>
</dbReference>
<dbReference type="GO" id="GO:0005737">
    <property type="term" value="C:cytoplasm"/>
    <property type="evidence" value="ECO:0007669"/>
    <property type="project" value="TreeGrafter"/>
</dbReference>
<dbReference type="SUPFAM" id="SSF56300">
    <property type="entry name" value="Metallo-dependent phosphatases"/>
    <property type="match status" value="1"/>
</dbReference>